<dbReference type="SUPFAM" id="SSF52096">
    <property type="entry name" value="ClpP/crotonase"/>
    <property type="match status" value="1"/>
</dbReference>
<dbReference type="OrthoDB" id="8524220at2"/>
<comment type="caution">
    <text evidence="1">The sequence shown here is derived from an EMBL/GenBank/DDBJ whole genome shotgun (WGS) entry which is preliminary data.</text>
</comment>
<proteinExistence type="predicted"/>
<keyword evidence="2" id="KW-1185">Reference proteome</keyword>
<gene>
    <name evidence="1" type="ORF">AQPW35_29510</name>
</gene>
<reference evidence="2" key="1">
    <citation type="submission" date="2019-03" db="EMBL/GenBank/DDBJ databases">
        <title>Aquabacterium pictum sp.nov., the first bacteriochlorophyll a-containing freshwater bacterium in the genus Aquabacterium of the class Betaproteobacteria.</title>
        <authorList>
            <person name="Hirose S."/>
            <person name="Tank M."/>
            <person name="Hara E."/>
            <person name="Tamaki H."/>
            <person name="Takaichi S."/>
            <person name="Haruta S."/>
            <person name="Hanada S."/>
        </authorList>
    </citation>
    <scope>NUCLEOTIDE SEQUENCE [LARGE SCALE GENOMIC DNA]</scope>
    <source>
        <strain evidence="2">W35</strain>
    </source>
</reference>
<dbReference type="Gene3D" id="3.90.226.10">
    <property type="entry name" value="2-enoyl-CoA Hydratase, Chain A, domain 1"/>
    <property type="match status" value="1"/>
</dbReference>
<organism evidence="1 2">
    <name type="scientific">Pseudaquabacterium pictum</name>
    <dbReference type="NCBI Taxonomy" id="2315236"/>
    <lineage>
        <taxon>Bacteria</taxon>
        <taxon>Pseudomonadati</taxon>
        <taxon>Pseudomonadota</taxon>
        <taxon>Betaproteobacteria</taxon>
        <taxon>Burkholderiales</taxon>
        <taxon>Sphaerotilaceae</taxon>
        <taxon>Pseudaquabacterium</taxon>
    </lineage>
</organism>
<evidence type="ECO:0000313" key="1">
    <source>
        <dbReference type="EMBL" id="GCL63870.1"/>
    </source>
</evidence>
<dbReference type="EMBL" id="BJCL01000007">
    <property type="protein sequence ID" value="GCL63870.1"/>
    <property type="molecule type" value="Genomic_DNA"/>
</dbReference>
<dbReference type="Proteomes" id="UP000301751">
    <property type="component" value="Unassembled WGS sequence"/>
</dbReference>
<dbReference type="InterPro" id="IPR029045">
    <property type="entry name" value="ClpP/crotonase-like_dom_sf"/>
</dbReference>
<dbReference type="RefSeq" id="WP_137733610.1">
    <property type="nucleotide sequence ID" value="NZ_BJCL01000007.1"/>
</dbReference>
<dbReference type="CDD" id="cd06558">
    <property type="entry name" value="crotonase-like"/>
    <property type="match status" value="1"/>
</dbReference>
<dbReference type="GO" id="GO:0006635">
    <property type="term" value="P:fatty acid beta-oxidation"/>
    <property type="evidence" value="ECO:0007669"/>
    <property type="project" value="TreeGrafter"/>
</dbReference>
<protein>
    <submittedName>
        <fullName evidence="1">Enoyl-CoA hydratase</fullName>
    </submittedName>
</protein>
<sequence>MADTDILYDVSQRIATVTLNRPDRLNAYTASLGEQLRAAMRRATDDPGVRVIILTGAGRGFCAGADMDNLAAGTASGGATLAAENPKALPQPFDPASSPDYQTVHSYFPAVPKPIIAAINGACAGLGLVYALYCDQRFAAAGAKFTTAFARRGLIAEHGISHTLPRLVGLSKALDLLVSARKFDADEALRLGVVDRVLPPDQLMAATRAYALDLADNVSPRSMAVIKRQLWAVDQLSMRQAIEVGNQEMLASFGSEDFKEGVAHFVEKRPAAFTGR</sequence>
<dbReference type="InterPro" id="IPR001753">
    <property type="entry name" value="Enoyl-CoA_hydra/iso"/>
</dbReference>
<dbReference type="PANTHER" id="PTHR11941">
    <property type="entry name" value="ENOYL-COA HYDRATASE-RELATED"/>
    <property type="match status" value="1"/>
</dbReference>
<name>A0A480ASP5_9BURK</name>
<evidence type="ECO:0000313" key="2">
    <source>
        <dbReference type="Proteomes" id="UP000301751"/>
    </source>
</evidence>
<dbReference type="PANTHER" id="PTHR11941:SF133">
    <property type="entry name" value="1,2-EPOXYPHENYLACETYL-COA ISOMERASE"/>
    <property type="match status" value="1"/>
</dbReference>
<dbReference type="Pfam" id="PF00378">
    <property type="entry name" value="ECH_1"/>
    <property type="match status" value="1"/>
</dbReference>
<dbReference type="NCBIfam" id="NF004857">
    <property type="entry name" value="PRK06210.1"/>
    <property type="match status" value="1"/>
</dbReference>
<accession>A0A480ASP5</accession>
<dbReference type="AlphaFoldDB" id="A0A480ASP5"/>
<dbReference type="GO" id="GO:0003824">
    <property type="term" value="F:catalytic activity"/>
    <property type="evidence" value="ECO:0007669"/>
    <property type="project" value="UniProtKB-ARBA"/>
</dbReference>